<dbReference type="OMA" id="DVSVPFW"/>
<dbReference type="STRING" id="1168221.R7YQR6"/>
<dbReference type="OrthoDB" id="5583277at2759"/>
<dbReference type="InterPro" id="IPR024382">
    <property type="entry name" value="Vps3844_C"/>
</dbReference>
<feature type="chain" id="PRO_5004461033" evidence="3">
    <location>
        <begin position="19"/>
        <end position="416"/>
    </location>
</feature>
<organism evidence="6 7">
    <name type="scientific">Coniosporium apollinis (strain CBS 100218)</name>
    <name type="common">Rock-inhabiting black yeast</name>
    <dbReference type="NCBI Taxonomy" id="1168221"/>
    <lineage>
        <taxon>Eukaryota</taxon>
        <taxon>Fungi</taxon>
        <taxon>Dikarya</taxon>
        <taxon>Ascomycota</taxon>
        <taxon>Pezizomycotina</taxon>
        <taxon>Dothideomycetes</taxon>
        <taxon>Dothideomycetes incertae sedis</taxon>
        <taxon>Coniosporium</taxon>
    </lineage>
</organism>
<name>R7YQR6_CONA1</name>
<keyword evidence="2" id="KW-1133">Transmembrane helix</keyword>
<gene>
    <name evidence="6" type="ORF">W97_03483</name>
</gene>
<reference evidence="7" key="1">
    <citation type="submission" date="2012-06" db="EMBL/GenBank/DDBJ databases">
        <title>The genome sequence of Coniosporium apollinis CBS 100218.</title>
        <authorList>
            <consortium name="The Broad Institute Genome Sequencing Platform"/>
            <person name="Cuomo C."/>
            <person name="Gorbushina A."/>
            <person name="Noack S."/>
            <person name="Walker B."/>
            <person name="Young S.K."/>
            <person name="Zeng Q."/>
            <person name="Gargeya S."/>
            <person name="Fitzgerald M."/>
            <person name="Haas B."/>
            <person name="Abouelleil A."/>
            <person name="Alvarado L."/>
            <person name="Arachchi H.M."/>
            <person name="Berlin A.M."/>
            <person name="Chapman S.B."/>
            <person name="Goldberg J."/>
            <person name="Griggs A."/>
            <person name="Gujja S."/>
            <person name="Hansen M."/>
            <person name="Howarth C."/>
            <person name="Imamovic A."/>
            <person name="Larimer J."/>
            <person name="McCowan C."/>
            <person name="Montmayeur A."/>
            <person name="Murphy C."/>
            <person name="Neiman D."/>
            <person name="Pearson M."/>
            <person name="Priest M."/>
            <person name="Roberts A."/>
            <person name="Saif S."/>
            <person name="Shea T."/>
            <person name="Sisk P."/>
            <person name="Sykes S."/>
            <person name="Wortman J."/>
            <person name="Nusbaum C."/>
            <person name="Birren B."/>
        </authorList>
    </citation>
    <scope>NUCLEOTIDE SEQUENCE [LARGE SCALE GENOMIC DNA]</scope>
    <source>
        <strain evidence="7">CBS 100218</strain>
    </source>
</reference>
<evidence type="ECO:0000259" key="5">
    <source>
        <dbReference type="Pfam" id="PF21656"/>
    </source>
</evidence>
<dbReference type="PANTHER" id="PTHR36853:SF1">
    <property type="entry name" value="DUF3844 DOMAIN-CONTAINING PROTEIN"/>
    <property type="match status" value="1"/>
</dbReference>
<evidence type="ECO:0000256" key="1">
    <source>
        <dbReference type="SAM" id="MobiDB-lite"/>
    </source>
</evidence>
<dbReference type="eggNOG" id="ENOG502S64Q">
    <property type="taxonomic scope" value="Eukaryota"/>
</dbReference>
<accession>R7YQR6</accession>
<keyword evidence="3" id="KW-0732">Signal</keyword>
<dbReference type="Proteomes" id="UP000016924">
    <property type="component" value="Unassembled WGS sequence"/>
</dbReference>
<protein>
    <submittedName>
        <fullName evidence="6">Uncharacterized protein</fullName>
    </submittedName>
</protein>
<feature type="transmembrane region" description="Helical" evidence="2">
    <location>
        <begin position="373"/>
        <end position="395"/>
    </location>
</feature>
<dbReference type="InterPro" id="IPR053065">
    <property type="entry name" value="Archenteron_Induction-Rel"/>
</dbReference>
<feature type="signal peptide" evidence="3">
    <location>
        <begin position="1"/>
        <end position="18"/>
    </location>
</feature>
<evidence type="ECO:0000259" key="4">
    <source>
        <dbReference type="Pfam" id="PF12955"/>
    </source>
</evidence>
<dbReference type="Pfam" id="PF12955">
    <property type="entry name" value="Vps3844_C"/>
    <property type="match status" value="1"/>
</dbReference>
<feature type="compositionally biased region" description="Low complexity" evidence="1">
    <location>
        <begin position="272"/>
        <end position="283"/>
    </location>
</feature>
<sequence length="416" mass="45652">MKLSISLAVSALLSTAAARTPGPAGLVYTYDPADSHSHAVSDPQSVTPETARLILAQRAGLSYSYSLQDAGEREIQQINEFGSPRQQLFGGKPEDEARRIFVLVDGVQDMNDFFKNPPKGVKSFKIPDAPSAECNKRLYDEFESQARSLPWAQDWRREETGTPMDDIMIVSTNKEPLAASEDIATPGRITLMHFDSVRQTLRKYGANDNRYKEALERSRSHFTEVLAIAQRLEIPITIALMPYAAKNNRCYGAPPAKSRRATPEAPLSAKPSTTLTSATNNNNPDTSSIDSASVLRGILPACFSSQSACEATTRNCTGHGHCRLAYKDRDSDNKPCYACSCMPDIRKDKDGKNVKTTRWGGPACQKKDVVMPFWLLFGFTVLFLFVVSWGIGLLYSMGEQELPSVIGAGVSGPRAK</sequence>
<proteinExistence type="predicted"/>
<dbReference type="EMBL" id="JH767567">
    <property type="protein sequence ID" value="EON64252.1"/>
    <property type="molecule type" value="Genomic_DNA"/>
</dbReference>
<dbReference type="InterPro" id="IPR049205">
    <property type="entry name" value="Vps3844_N"/>
</dbReference>
<dbReference type="HOGENOM" id="CLU_054960_0_0_1"/>
<keyword evidence="7" id="KW-1185">Reference proteome</keyword>
<dbReference type="RefSeq" id="XP_007779569.1">
    <property type="nucleotide sequence ID" value="XM_007781379.1"/>
</dbReference>
<keyword evidence="2" id="KW-0472">Membrane</keyword>
<feature type="domain" description="Vacuolar sorting protein Vps3844 C-terminal" evidence="4">
    <location>
        <begin position="302"/>
        <end position="408"/>
    </location>
</feature>
<keyword evidence="2" id="KW-0812">Transmembrane</keyword>
<dbReference type="Pfam" id="PF21656">
    <property type="entry name" value="DUF6859"/>
    <property type="match status" value="1"/>
</dbReference>
<dbReference type="GO" id="GO:0005783">
    <property type="term" value="C:endoplasmic reticulum"/>
    <property type="evidence" value="ECO:0007669"/>
    <property type="project" value="TreeGrafter"/>
</dbReference>
<evidence type="ECO:0000256" key="3">
    <source>
        <dbReference type="SAM" id="SignalP"/>
    </source>
</evidence>
<evidence type="ECO:0000313" key="7">
    <source>
        <dbReference type="Proteomes" id="UP000016924"/>
    </source>
</evidence>
<dbReference type="GeneID" id="19900794"/>
<feature type="domain" description="Vacuolar sorting protein Vps3844 N-terminal" evidence="5">
    <location>
        <begin position="45"/>
        <end position="145"/>
    </location>
</feature>
<evidence type="ECO:0000256" key="2">
    <source>
        <dbReference type="SAM" id="Phobius"/>
    </source>
</evidence>
<dbReference type="AlphaFoldDB" id="R7YQR6"/>
<dbReference type="PANTHER" id="PTHR36853">
    <property type="entry name" value="EXPRESSED PROTEIN"/>
    <property type="match status" value="1"/>
</dbReference>
<evidence type="ECO:0000313" key="6">
    <source>
        <dbReference type="EMBL" id="EON64252.1"/>
    </source>
</evidence>
<feature type="region of interest" description="Disordered" evidence="1">
    <location>
        <begin position="254"/>
        <end position="287"/>
    </location>
</feature>